<name>A0A6L6PV16_9BURK</name>
<keyword evidence="4" id="KW-1134">Transmembrane beta strand</keyword>
<sequence>MRHPRRHCVAPWLLLLSCNAAYSQSNVSMYGVLDAFVTHIHADGAPPVTRLDTSSLLASRIGLRGREDLGGGTSANFTLEIGLNADDGTAPDANRFANRQAWIGLAGQLGEIRLGRQNTPQFIMNGKYDAFTSATQASGWNNLLGAPPRADNAIGLFSDIGGIKVQALLARGATGGAAPLDERAANRNTHLAAEYSRDDLYIGANWQAVRTLALNATAKRSTVGASYRLNGAWTVYGSAGAERRTDGALNTRIAQVSAQYRFHPQASVSVGWASLHDRVAGAGHGDASQLGVMGRYFLSTRTTLYGTLSRLEQQDLRNSFFLSGAAVVSPGAQVRSPLPGGDIRGMQAGILHTF</sequence>
<evidence type="ECO:0000313" key="13">
    <source>
        <dbReference type="EMBL" id="MTW01340.1"/>
    </source>
</evidence>
<evidence type="ECO:0000256" key="6">
    <source>
        <dbReference type="ARBA" id="ARBA00022729"/>
    </source>
</evidence>
<evidence type="ECO:0000256" key="1">
    <source>
        <dbReference type="ARBA" id="ARBA00004571"/>
    </source>
</evidence>
<evidence type="ECO:0000256" key="9">
    <source>
        <dbReference type="ARBA" id="ARBA00023136"/>
    </source>
</evidence>
<dbReference type="GO" id="GO:0009279">
    <property type="term" value="C:cell outer membrane"/>
    <property type="evidence" value="ECO:0007669"/>
    <property type="project" value="UniProtKB-SubCell"/>
</dbReference>
<dbReference type="GO" id="GO:0015288">
    <property type="term" value="F:porin activity"/>
    <property type="evidence" value="ECO:0007669"/>
    <property type="project" value="UniProtKB-KW"/>
</dbReference>
<dbReference type="InterPro" id="IPR050298">
    <property type="entry name" value="Gram-neg_bact_OMP"/>
</dbReference>
<evidence type="ECO:0000256" key="3">
    <source>
        <dbReference type="ARBA" id="ARBA00022448"/>
    </source>
</evidence>
<gene>
    <name evidence="13" type="ORF">GM668_04470</name>
</gene>
<keyword evidence="5" id="KW-0812">Transmembrane</keyword>
<dbReference type="InterPro" id="IPR033900">
    <property type="entry name" value="Gram_neg_porin_domain"/>
</dbReference>
<feature type="signal peptide" evidence="11">
    <location>
        <begin position="1"/>
        <end position="23"/>
    </location>
</feature>
<dbReference type="Gene3D" id="2.40.160.10">
    <property type="entry name" value="Porin"/>
    <property type="match status" value="1"/>
</dbReference>
<dbReference type="PROSITE" id="PS51257">
    <property type="entry name" value="PROKAR_LIPOPROTEIN"/>
    <property type="match status" value="1"/>
</dbReference>
<comment type="subunit">
    <text evidence="2">Homotrimer.</text>
</comment>
<dbReference type="RefSeq" id="WP_155437669.1">
    <property type="nucleotide sequence ID" value="NZ_WNLA01000001.1"/>
</dbReference>
<dbReference type="GO" id="GO:0046930">
    <property type="term" value="C:pore complex"/>
    <property type="evidence" value="ECO:0007669"/>
    <property type="project" value="UniProtKB-KW"/>
</dbReference>
<organism evidence="13 14">
    <name type="scientific">Pseudoduganella ginsengisoli</name>
    <dbReference type="NCBI Taxonomy" id="1462440"/>
    <lineage>
        <taxon>Bacteria</taxon>
        <taxon>Pseudomonadati</taxon>
        <taxon>Pseudomonadota</taxon>
        <taxon>Betaproteobacteria</taxon>
        <taxon>Burkholderiales</taxon>
        <taxon>Oxalobacteraceae</taxon>
        <taxon>Telluria group</taxon>
        <taxon>Pseudoduganella</taxon>
    </lineage>
</organism>
<dbReference type="SUPFAM" id="SSF56935">
    <property type="entry name" value="Porins"/>
    <property type="match status" value="1"/>
</dbReference>
<dbReference type="PANTHER" id="PTHR34501:SF9">
    <property type="entry name" value="MAJOR OUTER MEMBRANE PROTEIN P.IA"/>
    <property type="match status" value="1"/>
</dbReference>
<keyword evidence="14" id="KW-1185">Reference proteome</keyword>
<reference evidence="13 14" key="1">
    <citation type="submission" date="2019-11" db="EMBL/GenBank/DDBJ databases">
        <title>Type strains purchased from KCTC, JCM and DSMZ.</title>
        <authorList>
            <person name="Lu H."/>
        </authorList>
    </citation>
    <scope>NUCLEOTIDE SEQUENCE [LARGE SCALE GENOMIC DNA]</scope>
    <source>
        <strain evidence="13 14">KCTC 42409</strain>
    </source>
</reference>
<evidence type="ECO:0000256" key="11">
    <source>
        <dbReference type="SAM" id="SignalP"/>
    </source>
</evidence>
<evidence type="ECO:0000256" key="4">
    <source>
        <dbReference type="ARBA" id="ARBA00022452"/>
    </source>
</evidence>
<feature type="domain" description="Porin" evidence="12">
    <location>
        <begin position="14"/>
        <end position="315"/>
    </location>
</feature>
<keyword evidence="9" id="KW-0472">Membrane</keyword>
<keyword evidence="3" id="KW-0813">Transport</keyword>
<dbReference type="CDD" id="cd00342">
    <property type="entry name" value="gram_neg_porins"/>
    <property type="match status" value="1"/>
</dbReference>
<proteinExistence type="predicted"/>
<keyword evidence="8" id="KW-0626">Porin</keyword>
<keyword evidence="7" id="KW-0406">Ion transport</keyword>
<evidence type="ECO:0000313" key="14">
    <source>
        <dbReference type="Proteomes" id="UP000484015"/>
    </source>
</evidence>
<dbReference type="InterPro" id="IPR023614">
    <property type="entry name" value="Porin_dom_sf"/>
</dbReference>
<dbReference type="GO" id="GO:0006811">
    <property type="term" value="P:monoatomic ion transport"/>
    <property type="evidence" value="ECO:0007669"/>
    <property type="project" value="UniProtKB-KW"/>
</dbReference>
<evidence type="ECO:0000256" key="2">
    <source>
        <dbReference type="ARBA" id="ARBA00011233"/>
    </source>
</evidence>
<keyword evidence="6 11" id="KW-0732">Signal</keyword>
<keyword evidence="10" id="KW-0998">Cell outer membrane</keyword>
<evidence type="ECO:0000256" key="7">
    <source>
        <dbReference type="ARBA" id="ARBA00023065"/>
    </source>
</evidence>
<dbReference type="AlphaFoldDB" id="A0A6L6PV16"/>
<comment type="subcellular location">
    <subcellularLocation>
        <location evidence="1">Cell outer membrane</location>
        <topology evidence="1">Multi-pass membrane protein</topology>
    </subcellularLocation>
</comment>
<dbReference type="EMBL" id="WNLA01000001">
    <property type="protein sequence ID" value="MTW01340.1"/>
    <property type="molecule type" value="Genomic_DNA"/>
</dbReference>
<comment type="caution">
    <text evidence="13">The sequence shown here is derived from an EMBL/GenBank/DDBJ whole genome shotgun (WGS) entry which is preliminary data.</text>
</comment>
<dbReference type="PANTHER" id="PTHR34501">
    <property type="entry name" value="PROTEIN YDDL-RELATED"/>
    <property type="match status" value="1"/>
</dbReference>
<evidence type="ECO:0000259" key="12">
    <source>
        <dbReference type="Pfam" id="PF13609"/>
    </source>
</evidence>
<accession>A0A6L6PV16</accession>
<evidence type="ECO:0000256" key="5">
    <source>
        <dbReference type="ARBA" id="ARBA00022692"/>
    </source>
</evidence>
<evidence type="ECO:0000256" key="10">
    <source>
        <dbReference type="ARBA" id="ARBA00023237"/>
    </source>
</evidence>
<dbReference type="Proteomes" id="UP000484015">
    <property type="component" value="Unassembled WGS sequence"/>
</dbReference>
<feature type="chain" id="PRO_5026656387" evidence="11">
    <location>
        <begin position="24"/>
        <end position="354"/>
    </location>
</feature>
<evidence type="ECO:0000256" key="8">
    <source>
        <dbReference type="ARBA" id="ARBA00023114"/>
    </source>
</evidence>
<dbReference type="Pfam" id="PF13609">
    <property type="entry name" value="Porin_4"/>
    <property type="match status" value="1"/>
</dbReference>
<dbReference type="OrthoDB" id="8576858at2"/>
<protein>
    <submittedName>
        <fullName evidence="13">Porin</fullName>
    </submittedName>
</protein>